<sequence length="113" mass="12948">KWWDKDGAPNMVEIHSMQEFIDALSTAGDRLVIVDFYARHCNGCRTLYPKLCKIAKEHPEVLFLKINYDDNTEICKALNVKVLPLFFVYRAQGHLESFSCTISKVRAGLKISL</sequence>
<proteinExistence type="inferred from homology"/>
<dbReference type="OMA" id="DANKDLC"/>
<comment type="similarity">
    <text evidence="1">Belongs to the thioredoxin family.</text>
</comment>
<feature type="non-terminal residue" evidence="3">
    <location>
        <position position="1"/>
    </location>
</feature>
<evidence type="ECO:0000256" key="1">
    <source>
        <dbReference type="ARBA" id="ARBA00008987"/>
    </source>
</evidence>
<dbReference type="Gene3D" id="3.40.30.10">
    <property type="entry name" value="Glutaredoxin"/>
    <property type="match status" value="1"/>
</dbReference>
<dbReference type="Pfam" id="PF00085">
    <property type="entry name" value="Thioredoxin"/>
    <property type="match status" value="1"/>
</dbReference>
<dbReference type="InParanoid" id="D8QZX3"/>
<dbReference type="InterPro" id="IPR036249">
    <property type="entry name" value="Thioredoxin-like_sf"/>
</dbReference>
<dbReference type="GO" id="GO:0045454">
    <property type="term" value="P:cell redox homeostasis"/>
    <property type="evidence" value="ECO:0000318"/>
    <property type="project" value="GO_Central"/>
</dbReference>
<evidence type="ECO:0000313" key="3">
    <source>
        <dbReference type="EMBL" id="EFJ34481.1"/>
    </source>
</evidence>
<evidence type="ECO:0000259" key="2">
    <source>
        <dbReference type="PROSITE" id="PS51352"/>
    </source>
</evidence>
<dbReference type="PROSITE" id="PS51352">
    <property type="entry name" value="THIOREDOXIN_2"/>
    <property type="match status" value="1"/>
</dbReference>
<dbReference type="GO" id="GO:0009507">
    <property type="term" value="C:chloroplast"/>
    <property type="evidence" value="ECO:0000318"/>
    <property type="project" value="GO_Central"/>
</dbReference>
<dbReference type="HOGENOM" id="CLU_090389_14_4_1"/>
<dbReference type="EMBL" id="GL377569">
    <property type="protein sequence ID" value="EFJ34481.1"/>
    <property type="molecule type" value="Genomic_DNA"/>
</dbReference>
<dbReference type="KEGG" id="smo:SELMODRAFT_81776"/>
<organism evidence="4">
    <name type="scientific">Selaginella moellendorffii</name>
    <name type="common">Spikemoss</name>
    <dbReference type="NCBI Taxonomy" id="88036"/>
    <lineage>
        <taxon>Eukaryota</taxon>
        <taxon>Viridiplantae</taxon>
        <taxon>Streptophyta</taxon>
        <taxon>Embryophyta</taxon>
        <taxon>Tracheophyta</taxon>
        <taxon>Lycopodiopsida</taxon>
        <taxon>Selaginellales</taxon>
        <taxon>Selaginellaceae</taxon>
        <taxon>Selaginella</taxon>
    </lineage>
</organism>
<name>D8QZX3_SELML</name>
<reference evidence="3 4" key="1">
    <citation type="journal article" date="2011" name="Science">
        <title>The Selaginella genome identifies genetic changes associated with the evolution of vascular plants.</title>
        <authorList>
            <person name="Banks J.A."/>
            <person name="Nishiyama T."/>
            <person name="Hasebe M."/>
            <person name="Bowman J.L."/>
            <person name="Gribskov M."/>
            <person name="dePamphilis C."/>
            <person name="Albert V.A."/>
            <person name="Aono N."/>
            <person name="Aoyama T."/>
            <person name="Ambrose B.A."/>
            <person name="Ashton N.W."/>
            <person name="Axtell M.J."/>
            <person name="Barker E."/>
            <person name="Barker M.S."/>
            <person name="Bennetzen J.L."/>
            <person name="Bonawitz N.D."/>
            <person name="Chapple C."/>
            <person name="Cheng C."/>
            <person name="Correa L.G."/>
            <person name="Dacre M."/>
            <person name="DeBarry J."/>
            <person name="Dreyer I."/>
            <person name="Elias M."/>
            <person name="Engstrom E.M."/>
            <person name="Estelle M."/>
            <person name="Feng L."/>
            <person name="Finet C."/>
            <person name="Floyd S.K."/>
            <person name="Frommer W.B."/>
            <person name="Fujita T."/>
            <person name="Gramzow L."/>
            <person name="Gutensohn M."/>
            <person name="Harholt J."/>
            <person name="Hattori M."/>
            <person name="Heyl A."/>
            <person name="Hirai T."/>
            <person name="Hiwatashi Y."/>
            <person name="Ishikawa M."/>
            <person name="Iwata M."/>
            <person name="Karol K.G."/>
            <person name="Koehler B."/>
            <person name="Kolukisaoglu U."/>
            <person name="Kubo M."/>
            <person name="Kurata T."/>
            <person name="Lalonde S."/>
            <person name="Li K."/>
            <person name="Li Y."/>
            <person name="Litt A."/>
            <person name="Lyons E."/>
            <person name="Manning G."/>
            <person name="Maruyama T."/>
            <person name="Michael T.P."/>
            <person name="Mikami K."/>
            <person name="Miyazaki S."/>
            <person name="Morinaga S."/>
            <person name="Murata T."/>
            <person name="Mueller-Roeber B."/>
            <person name="Nelson D.R."/>
            <person name="Obara M."/>
            <person name="Oguri Y."/>
            <person name="Olmstead R.G."/>
            <person name="Onodera N."/>
            <person name="Petersen B.L."/>
            <person name="Pils B."/>
            <person name="Prigge M."/>
            <person name="Rensing S.A."/>
            <person name="Riano-Pachon D.M."/>
            <person name="Roberts A.W."/>
            <person name="Sato Y."/>
            <person name="Scheller H.V."/>
            <person name="Schulz B."/>
            <person name="Schulz C."/>
            <person name="Shakirov E.V."/>
            <person name="Shibagaki N."/>
            <person name="Shinohara N."/>
            <person name="Shippen D.E."/>
            <person name="Soerensen I."/>
            <person name="Sotooka R."/>
            <person name="Sugimoto N."/>
            <person name="Sugita M."/>
            <person name="Sumikawa N."/>
            <person name="Tanurdzic M."/>
            <person name="Theissen G."/>
            <person name="Ulvskov P."/>
            <person name="Wakazuki S."/>
            <person name="Weng J.K."/>
            <person name="Willats W.W."/>
            <person name="Wipf D."/>
            <person name="Wolf P.G."/>
            <person name="Yang L."/>
            <person name="Zimmer A.D."/>
            <person name="Zhu Q."/>
            <person name="Mitros T."/>
            <person name="Hellsten U."/>
            <person name="Loque D."/>
            <person name="Otillar R."/>
            <person name="Salamov A."/>
            <person name="Schmutz J."/>
            <person name="Shapiro H."/>
            <person name="Lindquist E."/>
            <person name="Lucas S."/>
            <person name="Rokhsar D."/>
            <person name="Grigoriev I.V."/>
        </authorList>
    </citation>
    <scope>NUCLEOTIDE SEQUENCE [LARGE SCALE GENOMIC DNA]</scope>
</reference>
<dbReference type="Gramene" id="EFJ34481">
    <property type="protein sequence ID" value="EFJ34481"/>
    <property type="gene ID" value="SELMODRAFT_81776"/>
</dbReference>
<dbReference type="eggNOG" id="KOG0907">
    <property type="taxonomic scope" value="Eukaryota"/>
</dbReference>
<gene>
    <name evidence="3" type="ORF">SELMODRAFT_81776</name>
</gene>
<dbReference type="CDD" id="cd02947">
    <property type="entry name" value="TRX_family"/>
    <property type="match status" value="1"/>
</dbReference>
<dbReference type="Proteomes" id="UP000001514">
    <property type="component" value="Unassembled WGS sequence"/>
</dbReference>
<dbReference type="PANTHER" id="PTHR43601:SF32">
    <property type="entry name" value="THIOREDOXIN-LIKE 2-2, CHLOROPLASTIC"/>
    <property type="match status" value="1"/>
</dbReference>
<dbReference type="AlphaFoldDB" id="D8QZX3"/>
<dbReference type="STRING" id="88036.D8QZX3"/>
<dbReference type="SUPFAM" id="SSF52833">
    <property type="entry name" value="Thioredoxin-like"/>
    <property type="match status" value="1"/>
</dbReference>
<accession>D8QZX3</accession>
<protein>
    <recommendedName>
        <fullName evidence="2">Thioredoxin domain-containing protein</fullName>
    </recommendedName>
</protein>
<dbReference type="OrthoDB" id="2121326at2759"/>
<dbReference type="InterPro" id="IPR013766">
    <property type="entry name" value="Thioredoxin_domain"/>
</dbReference>
<evidence type="ECO:0000313" key="4">
    <source>
        <dbReference type="Proteomes" id="UP000001514"/>
    </source>
</evidence>
<dbReference type="PANTHER" id="PTHR43601">
    <property type="entry name" value="THIOREDOXIN, MITOCHONDRIAL"/>
    <property type="match status" value="1"/>
</dbReference>
<feature type="domain" description="Thioredoxin" evidence="2">
    <location>
        <begin position="1"/>
        <end position="113"/>
    </location>
</feature>
<keyword evidence="4" id="KW-1185">Reference proteome</keyword>